<name>A0A2A5RZD3_9LACT</name>
<dbReference type="EMBL" id="JXJW01000010">
    <property type="protein sequence ID" value="PCS06589.1"/>
    <property type="molecule type" value="Genomic_DNA"/>
</dbReference>
<dbReference type="Pfam" id="PF13439">
    <property type="entry name" value="Glyco_transf_4"/>
    <property type="match status" value="1"/>
</dbReference>
<dbReference type="Gene3D" id="3.40.50.2000">
    <property type="entry name" value="Glycogen Phosphorylase B"/>
    <property type="match status" value="2"/>
</dbReference>
<feature type="domain" description="Glycosyl transferase family 1" evidence="1">
    <location>
        <begin position="195"/>
        <end position="361"/>
    </location>
</feature>
<protein>
    <submittedName>
        <fullName evidence="3">Group 1 glycosyltransferase</fullName>
    </submittedName>
</protein>
<reference evidence="3 4" key="1">
    <citation type="submission" date="2014-12" db="EMBL/GenBank/DDBJ databases">
        <title>Draft genome sequences of 10 type strains of Lactococcus.</title>
        <authorList>
            <person name="Sun Z."/>
            <person name="Zhong Z."/>
            <person name="Liu W."/>
            <person name="Zhang W."/>
            <person name="Zhang H."/>
        </authorList>
    </citation>
    <scope>NUCLEOTIDE SEQUENCE [LARGE SCALE GENOMIC DNA]</scope>
    <source>
        <strain evidence="3 4">DSM 6634</strain>
    </source>
</reference>
<dbReference type="SUPFAM" id="SSF53756">
    <property type="entry name" value="UDP-Glycosyltransferase/glycogen phosphorylase"/>
    <property type="match status" value="1"/>
</dbReference>
<sequence>MIKKKKERLLLINQSGKGGLRTHLCDLMLNLDYEIFDVWIAYNDDEVDEIFRQTIKQLSGKVTPVLINSFVRELNFNQDIRAYLKLSKLIKEIKPDIVHCHSSKAGVLGRLAAKRRKVKKVFYTPHWYSFLSPEFSRIKKRIFIEIEKILSIHMTTKTFNTSKGEKYSALGYKIDKDNKFEVIYNGLPDINFPSKQNLRKELEIADNVYLFGNTARLNHQKNPDLFLKIAHEVIQVDNNIHFVWIGNGSLETEIKNRVDSYDISDNFHLLGYKENSEILVAGFDAFLSTSNGESFGYSAVEALRAGVPVLLSNVMGHNEVTIPGINGELFEISNHENYYEMIKNFIDEAGSLSKETIKNSFKTRYSLESMVKKIETEYYN</sequence>
<dbReference type="InterPro" id="IPR001296">
    <property type="entry name" value="Glyco_trans_1"/>
</dbReference>
<dbReference type="GO" id="GO:0016757">
    <property type="term" value="F:glycosyltransferase activity"/>
    <property type="evidence" value="ECO:0007669"/>
    <property type="project" value="InterPro"/>
</dbReference>
<dbReference type="PANTHER" id="PTHR12526">
    <property type="entry name" value="GLYCOSYLTRANSFERASE"/>
    <property type="match status" value="1"/>
</dbReference>
<dbReference type="Pfam" id="PF00534">
    <property type="entry name" value="Glycos_transf_1"/>
    <property type="match status" value="1"/>
</dbReference>
<dbReference type="InterPro" id="IPR028098">
    <property type="entry name" value="Glyco_trans_4-like_N"/>
</dbReference>
<organism evidence="3 4">
    <name type="scientific">Pseudolactococcus piscium</name>
    <dbReference type="NCBI Taxonomy" id="1364"/>
    <lineage>
        <taxon>Bacteria</taxon>
        <taxon>Bacillati</taxon>
        <taxon>Bacillota</taxon>
        <taxon>Bacilli</taxon>
        <taxon>Lactobacillales</taxon>
        <taxon>Streptococcaceae</taxon>
        <taxon>Pseudolactococcus</taxon>
    </lineage>
</organism>
<feature type="domain" description="Glycosyltransferase subfamily 4-like N-terminal" evidence="2">
    <location>
        <begin position="18"/>
        <end position="187"/>
    </location>
</feature>
<accession>A0A2A5RZD3</accession>
<proteinExistence type="predicted"/>
<dbReference type="RefSeq" id="WP_245810486.1">
    <property type="nucleotide sequence ID" value="NZ_JXJW01000010.1"/>
</dbReference>
<evidence type="ECO:0000313" key="3">
    <source>
        <dbReference type="EMBL" id="PCS06589.1"/>
    </source>
</evidence>
<comment type="caution">
    <text evidence="3">The sequence shown here is derived from an EMBL/GenBank/DDBJ whole genome shotgun (WGS) entry which is preliminary data.</text>
</comment>
<evidence type="ECO:0000313" key="4">
    <source>
        <dbReference type="Proteomes" id="UP000218282"/>
    </source>
</evidence>
<evidence type="ECO:0000259" key="2">
    <source>
        <dbReference type="Pfam" id="PF13439"/>
    </source>
</evidence>
<keyword evidence="3" id="KW-0808">Transferase</keyword>
<keyword evidence="4" id="KW-1185">Reference proteome</keyword>
<dbReference type="AlphaFoldDB" id="A0A2A5RZD3"/>
<dbReference type="PANTHER" id="PTHR12526:SF630">
    <property type="entry name" value="GLYCOSYLTRANSFERASE"/>
    <property type="match status" value="1"/>
</dbReference>
<gene>
    <name evidence="3" type="ORF">RU86_GL000248</name>
</gene>
<evidence type="ECO:0000259" key="1">
    <source>
        <dbReference type="Pfam" id="PF00534"/>
    </source>
</evidence>
<dbReference type="Proteomes" id="UP000218282">
    <property type="component" value="Unassembled WGS sequence"/>
</dbReference>